<protein>
    <recommendedName>
        <fullName evidence="1">NOMO fifth transthyretin-like domain-containing protein</fullName>
    </recommendedName>
</protein>
<feature type="domain" description="NOMO fifth transthyretin-like" evidence="1">
    <location>
        <begin position="48"/>
        <end position="129"/>
    </location>
</feature>
<evidence type="ECO:0000259" key="1">
    <source>
        <dbReference type="Pfam" id="PF23194"/>
    </source>
</evidence>
<sequence>MKIKLILSLFLLLLGGIVLSQQIKTVVAQQTENTNTSAITSPISYFAVSGQVTYKAFGKIIPAGNVWVRINRIESGSWYYVSTNSQGYYSALVRSGNYVISAIDSLGTQFKPSSRFVTVSDSNIDNISFQGRLQTKK</sequence>
<accession>A0A0G0X3D6</accession>
<gene>
    <name evidence="2" type="ORF">UU29_C0018G0024</name>
</gene>
<proteinExistence type="predicted"/>
<dbReference type="EMBL" id="LCAB01000018">
    <property type="protein sequence ID" value="KKR82097.1"/>
    <property type="molecule type" value="Genomic_DNA"/>
</dbReference>
<dbReference type="Gene3D" id="2.60.40.1120">
    <property type="entry name" value="Carboxypeptidase-like, regulatory domain"/>
    <property type="match status" value="1"/>
</dbReference>
<name>A0A0G0X3D6_9BACT</name>
<comment type="caution">
    <text evidence="2">The sequence shown here is derived from an EMBL/GenBank/DDBJ whole genome shotgun (WGS) entry which is preliminary data.</text>
</comment>
<reference evidence="2 3" key="1">
    <citation type="journal article" date="2015" name="Nature">
        <title>rRNA introns, odd ribosomes, and small enigmatic genomes across a large radiation of phyla.</title>
        <authorList>
            <person name="Brown C.T."/>
            <person name="Hug L.A."/>
            <person name="Thomas B.C."/>
            <person name="Sharon I."/>
            <person name="Castelle C.J."/>
            <person name="Singh A."/>
            <person name="Wilkins M.J."/>
            <person name="Williams K.H."/>
            <person name="Banfield J.F."/>
        </authorList>
    </citation>
    <scope>NUCLEOTIDE SEQUENCE [LARGE SCALE GENOMIC DNA]</scope>
</reference>
<dbReference type="SUPFAM" id="SSF49452">
    <property type="entry name" value="Starch-binding domain-like"/>
    <property type="match status" value="1"/>
</dbReference>
<evidence type="ECO:0000313" key="3">
    <source>
        <dbReference type="Proteomes" id="UP000034601"/>
    </source>
</evidence>
<dbReference type="InterPro" id="IPR013784">
    <property type="entry name" value="Carb-bd-like_fold"/>
</dbReference>
<dbReference type="AlphaFoldDB" id="A0A0G0X3D6"/>
<organism evidence="2 3">
    <name type="scientific">Candidatus Daviesbacteria bacterium GW2011_GWA2_40_9</name>
    <dbReference type="NCBI Taxonomy" id="1618424"/>
    <lineage>
        <taxon>Bacteria</taxon>
        <taxon>Candidatus Daviesiibacteriota</taxon>
    </lineage>
</organism>
<evidence type="ECO:0000313" key="2">
    <source>
        <dbReference type="EMBL" id="KKR82097.1"/>
    </source>
</evidence>
<dbReference type="GO" id="GO:0030246">
    <property type="term" value="F:carbohydrate binding"/>
    <property type="evidence" value="ECO:0007669"/>
    <property type="project" value="InterPro"/>
</dbReference>
<dbReference type="Pfam" id="PF23194">
    <property type="entry name" value="NOMO_5th"/>
    <property type="match status" value="1"/>
</dbReference>
<dbReference type="InterPro" id="IPR056190">
    <property type="entry name" value="NOMO_5th"/>
</dbReference>
<dbReference type="Proteomes" id="UP000034601">
    <property type="component" value="Unassembled WGS sequence"/>
</dbReference>